<dbReference type="GO" id="GO:0030687">
    <property type="term" value="C:preribosome, large subunit precursor"/>
    <property type="evidence" value="ECO:0007669"/>
    <property type="project" value="TreeGrafter"/>
</dbReference>
<organism evidence="1 2">
    <name type="scientific">Alosa alosa</name>
    <name type="common">allis shad</name>
    <dbReference type="NCBI Taxonomy" id="278164"/>
    <lineage>
        <taxon>Eukaryota</taxon>
        <taxon>Metazoa</taxon>
        <taxon>Chordata</taxon>
        <taxon>Craniata</taxon>
        <taxon>Vertebrata</taxon>
        <taxon>Euteleostomi</taxon>
        <taxon>Actinopterygii</taxon>
        <taxon>Neopterygii</taxon>
        <taxon>Teleostei</taxon>
        <taxon>Clupei</taxon>
        <taxon>Clupeiformes</taxon>
        <taxon>Clupeoidei</taxon>
        <taxon>Clupeidae</taxon>
        <taxon>Alosa</taxon>
    </lineage>
</organism>
<dbReference type="PANTHER" id="PTHR17605">
    <property type="entry name" value="RIBOSOME BIOGENESIS PROTEIN BOP1 BLOCK OF PROLIFERATION 1 PROTEIN"/>
    <property type="match status" value="1"/>
</dbReference>
<dbReference type="InterPro" id="IPR036322">
    <property type="entry name" value="WD40_repeat_dom_sf"/>
</dbReference>
<dbReference type="InterPro" id="IPR028598">
    <property type="entry name" value="BOP1/Erb1"/>
</dbReference>
<dbReference type="AlphaFoldDB" id="A0AAV6FSN2"/>
<protein>
    <submittedName>
        <fullName evidence="1">Uncharacterized protein</fullName>
    </submittedName>
</protein>
<gene>
    <name evidence="1" type="ORF">AALO_G00257960</name>
</gene>
<reference evidence="1" key="1">
    <citation type="submission" date="2020-10" db="EMBL/GenBank/DDBJ databases">
        <title>Chromosome-scale genome assembly of the Allis shad, Alosa alosa.</title>
        <authorList>
            <person name="Margot Z."/>
            <person name="Christophe K."/>
            <person name="Cabau C."/>
            <person name="Louis A."/>
            <person name="Berthelot C."/>
            <person name="Parey E."/>
            <person name="Roest Crollius H."/>
            <person name="Montfort J."/>
            <person name="Robinson-Rechavi M."/>
            <person name="Bucao C."/>
            <person name="Bouchez O."/>
            <person name="Gislard M."/>
            <person name="Lluch J."/>
            <person name="Milhes M."/>
            <person name="Lampietro C."/>
            <person name="Lopez Roques C."/>
            <person name="Donnadieu C."/>
            <person name="Braasch I."/>
            <person name="Desvignes T."/>
            <person name="Postlethwait J."/>
            <person name="Bobe J."/>
            <person name="Guiguen Y."/>
        </authorList>
    </citation>
    <scope>NUCLEOTIDE SEQUENCE</scope>
    <source>
        <strain evidence="1">M-15738</strain>
        <tissue evidence="1">Blood</tissue>
    </source>
</reference>
<dbReference type="PANTHER" id="PTHR17605:SF0">
    <property type="entry name" value="RIBOSOME BIOGENESIS PROTEIN BOP1"/>
    <property type="match status" value="1"/>
</dbReference>
<evidence type="ECO:0000313" key="1">
    <source>
        <dbReference type="EMBL" id="KAG5264781.1"/>
    </source>
</evidence>
<keyword evidence="2" id="KW-1185">Reference proteome</keyword>
<dbReference type="Gene3D" id="2.130.10.10">
    <property type="entry name" value="YVTN repeat-like/Quinoprotein amine dehydrogenase"/>
    <property type="match status" value="1"/>
</dbReference>
<dbReference type="GO" id="GO:0070545">
    <property type="term" value="C:PeBoW complex"/>
    <property type="evidence" value="ECO:0007669"/>
    <property type="project" value="TreeGrafter"/>
</dbReference>
<dbReference type="GO" id="GO:0000463">
    <property type="term" value="P:maturation of LSU-rRNA from tricistronic rRNA transcript (SSU-rRNA, 5.8S rRNA, LSU-rRNA)"/>
    <property type="evidence" value="ECO:0007669"/>
    <property type="project" value="TreeGrafter"/>
</dbReference>
<proteinExistence type="predicted"/>
<dbReference type="EMBL" id="JADWDJ010000020">
    <property type="protein sequence ID" value="KAG5264781.1"/>
    <property type="molecule type" value="Genomic_DNA"/>
</dbReference>
<dbReference type="Proteomes" id="UP000823561">
    <property type="component" value="Chromosome 20"/>
</dbReference>
<dbReference type="SUPFAM" id="SSF50978">
    <property type="entry name" value="WD40 repeat-like"/>
    <property type="match status" value="1"/>
</dbReference>
<accession>A0AAV6FSN2</accession>
<name>A0AAV6FSN2_9TELE</name>
<dbReference type="GO" id="GO:0043021">
    <property type="term" value="F:ribonucleoprotein complex binding"/>
    <property type="evidence" value="ECO:0007669"/>
    <property type="project" value="TreeGrafter"/>
</dbReference>
<sequence length="113" mass="12705">MPDNNSSMQVLIHQVSKRRTQNPFSRNKGQVQCVAFHPVRPFFFVATQRYVRVYNLIKQELSKKLAANCKWISSIAIHPGGECPQQQAQNMVPLSGIQVDYEDGGSVVAKEMG</sequence>
<dbReference type="InterPro" id="IPR015943">
    <property type="entry name" value="WD40/YVTN_repeat-like_dom_sf"/>
</dbReference>
<comment type="caution">
    <text evidence="1">The sequence shown here is derived from an EMBL/GenBank/DDBJ whole genome shotgun (WGS) entry which is preliminary data.</text>
</comment>
<evidence type="ECO:0000313" key="2">
    <source>
        <dbReference type="Proteomes" id="UP000823561"/>
    </source>
</evidence>